<dbReference type="KEGG" id="uvi:66067971"/>
<reference evidence="15" key="3">
    <citation type="submission" date="2020-03" db="EMBL/GenBank/DDBJ databases">
        <title>A mixture of massive structural variations and highly conserved coding sequences in Ustilaginoidea virens genome.</title>
        <authorList>
            <person name="Zhang K."/>
            <person name="Zhao Z."/>
            <person name="Zhang Z."/>
            <person name="Li Y."/>
            <person name="Hsiang T."/>
            <person name="Sun W."/>
        </authorList>
    </citation>
    <scope>NUCLEOTIDE SEQUENCE</scope>
    <source>
        <strain evidence="15">UV-8b</strain>
    </source>
</reference>
<dbReference type="GO" id="GO:0016020">
    <property type="term" value="C:membrane"/>
    <property type="evidence" value="ECO:0007669"/>
    <property type="project" value="UniProtKB-SubCell"/>
</dbReference>
<evidence type="ECO:0000259" key="13">
    <source>
        <dbReference type="Pfam" id="PF02434"/>
    </source>
</evidence>
<evidence type="ECO:0000313" key="17">
    <source>
        <dbReference type="Proteomes" id="UP000054053"/>
    </source>
</evidence>
<feature type="transmembrane region" description="Helical" evidence="12">
    <location>
        <begin position="21"/>
        <end position="44"/>
    </location>
</feature>
<comment type="subcellular location">
    <subcellularLocation>
        <location evidence="1">Membrane</location>
        <topology evidence="1">Single-pass type II membrane protein</topology>
    </subcellularLocation>
</comment>
<dbReference type="HOGENOM" id="CLU_022549_0_0_1"/>
<dbReference type="Gene3D" id="3.50.4.10">
    <property type="entry name" value="Hepatocyte Growth Factor"/>
    <property type="match status" value="1"/>
</dbReference>
<accession>A0A063BMK3</accession>
<evidence type="ECO:0000256" key="4">
    <source>
        <dbReference type="ARBA" id="ARBA00012557"/>
    </source>
</evidence>
<evidence type="ECO:0000256" key="7">
    <source>
        <dbReference type="ARBA" id="ARBA00022692"/>
    </source>
</evidence>
<evidence type="ECO:0000256" key="3">
    <source>
        <dbReference type="ARBA" id="ARBA00006462"/>
    </source>
</evidence>
<gene>
    <name evidence="15" type="ORF">UV8b_07194</name>
    <name evidence="14" type="ORF">UVI_02047560</name>
</gene>
<evidence type="ECO:0000256" key="6">
    <source>
        <dbReference type="ARBA" id="ARBA00022679"/>
    </source>
</evidence>
<evidence type="ECO:0000256" key="2">
    <source>
        <dbReference type="ARBA" id="ARBA00004922"/>
    </source>
</evidence>
<evidence type="ECO:0000313" key="14">
    <source>
        <dbReference type="EMBL" id="GAO17553.1"/>
    </source>
</evidence>
<dbReference type="GeneID" id="66067971"/>
<dbReference type="InterPro" id="IPR026050">
    <property type="entry name" value="C1GALT1/C1GALT1_chp1"/>
</dbReference>
<evidence type="ECO:0000256" key="12">
    <source>
        <dbReference type="SAM" id="Phobius"/>
    </source>
</evidence>
<dbReference type="OrthoDB" id="414175at2759"/>
<keyword evidence="5" id="KW-0328">Glycosyltransferase</keyword>
<dbReference type="EMBL" id="BBTG02000031">
    <property type="protein sequence ID" value="GAO17553.1"/>
    <property type="molecule type" value="Genomic_DNA"/>
</dbReference>
<reference evidence="14" key="1">
    <citation type="journal article" date="2016" name="Genome Announc.">
        <title>Genome Sequence of Ustilaginoidea virens IPU010, a Rice Pathogenic Fungus Causing False Smut.</title>
        <authorList>
            <person name="Kumagai T."/>
            <person name="Ishii T."/>
            <person name="Terai G."/>
            <person name="Umemura M."/>
            <person name="Machida M."/>
            <person name="Asai K."/>
        </authorList>
    </citation>
    <scope>NUCLEOTIDE SEQUENCE [LARGE SCALE GENOMIC DNA]</scope>
    <source>
        <strain evidence="14">IPU010</strain>
    </source>
</reference>
<dbReference type="GO" id="GO:0016263">
    <property type="term" value="F:glycoprotein-N-acetylgalactosamine 3-beta-galactosyltransferase activity"/>
    <property type="evidence" value="ECO:0007669"/>
    <property type="project" value="UniProtKB-EC"/>
</dbReference>
<dbReference type="RefSeq" id="XP_043000626.1">
    <property type="nucleotide sequence ID" value="XM_043144691.1"/>
</dbReference>
<evidence type="ECO:0000256" key="1">
    <source>
        <dbReference type="ARBA" id="ARBA00004606"/>
    </source>
</evidence>
<keyword evidence="8" id="KW-0547">Nucleotide-binding</keyword>
<evidence type="ECO:0000256" key="11">
    <source>
        <dbReference type="ARBA" id="ARBA00023136"/>
    </source>
</evidence>
<evidence type="ECO:0000256" key="10">
    <source>
        <dbReference type="ARBA" id="ARBA00022989"/>
    </source>
</evidence>
<dbReference type="Proteomes" id="UP000027002">
    <property type="component" value="Chromosome 6"/>
</dbReference>
<dbReference type="PANTHER" id="PTHR23033">
    <property type="entry name" value="BETA1,3-GALACTOSYLTRANSFERASE"/>
    <property type="match status" value="1"/>
</dbReference>
<dbReference type="AlphaFoldDB" id="A0A063BMK3"/>
<keyword evidence="9" id="KW-0735">Signal-anchor</keyword>
<name>A0A063BMK3_USTVR</name>
<evidence type="ECO:0000256" key="5">
    <source>
        <dbReference type="ARBA" id="ARBA00022676"/>
    </source>
</evidence>
<proteinExistence type="inferred from homology"/>
<keyword evidence="7 12" id="KW-0812">Transmembrane</keyword>
<dbReference type="Pfam" id="PF02434">
    <property type="entry name" value="Fringe"/>
    <property type="match status" value="1"/>
</dbReference>
<evidence type="ECO:0000256" key="8">
    <source>
        <dbReference type="ARBA" id="ARBA00022741"/>
    </source>
</evidence>
<feature type="domain" description="Fringe-like glycosyltransferase" evidence="13">
    <location>
        <begin position="213"/>
        <end position="278"/>
    </location>
</feature>
<evidence type="ECO:0000313" key="15">
    <source>
        <dbReference type="EMBL" id="QUC22953.1"/>
    </source>
</evidence>
<dbReference type="Gene3D" id="3.90.550.50">
    <property type="match status" value="1"/>
</dbReference>
<dbReference type="EC" id="2.4.1.122" evidence="4"/>
<protein>
    <recommendedName>
        <fullName evidence="4">N-acetylgalactosaminide beta-1,3-galactosyltransferase</fullName>
        <ecNumber evidence="4">2.4.1.122</ecNumber>
    </recommendedName>
</protein>
<keyword evidence="10 12" id="KW-1133">Transmembrane helix</keyword>
<dbReference type="Proteomes" id="UP000054053">
    <property type="component" value="Unassembled WGS sequence"/>
</dbReference>
<sequence>MCILKGPAESPRLGRMVNKRLLRVIIVAGVFLASAAALFVGGRYRGPRVAPFSRKHVGPDRYDFTTTSRFFPLKFEDAARTKKEHLCGSFPRFLLQHVQPVLKVGHSENQARLDAHFKTTSSCFTKDELLVVSDLDEVVHGHRTVDVLADLPAGYHDLDKNPDFRHYLNQRDMHRNGSLNDKTQGSIDGWIIDKYKFLPMVERAWLARPGRAFYFFFEPDTYVFWDNVFRLLENLDPEEPVYMGSPSPGRHDVDRDMKTWFANGGPGVVLSRGAIRSLLRRRTDANGHYIDPVITEKWQDLVARECCGDSVLGWALWNATVQVQGYWPMFNPHSFHRIPYSDAYWCQPVLTLHKTSPEDATDLWHWEFSQRERDRPMLYADLWRLRHPGKPGVLDNWDNGDWDRLDPPADASIDTFETCERYCRNEQRCLQWTWLGGDEKRCILMSSISYGSARKPEYVDADEKREASPAQEAREKKSGKKMVAYRSGWVEDRIQEWVDARRCEAVQWVGPSTSRIF</sequence>
<reference evidence="17" key="2">
    <citation type="journal article" date="2016" name="Genome Announc.">
        <title>Genome sequence of Ustilaginoidea virens IPU010, a rice pathogenic fungus causing false smut.</title>
        <authorList>
            <person name="Kumagai T."/>
            <person name="Ishii T."/>
            <person name="Terai G."/>
            <person name="Umemura M."/>
            <person name="Machida M."/>
            <person name="Asai K."/>
        </authorList>
    </citation>
    <scope>NUCLEOTIDE SEQUENCE [LARGE SCALE GENOMIC DNA]</scope>
    <source>
        <strain evidence="17">IPU010</strain>
    </source>
</reference>
<dbReference type="STRING" id="1159556.A0A063BMK3"/>
<comment type="similarity">
    <text evidence="3">Belongs to the glycosyltransferase 31 family. Beta3-Gal-T subfamily.</text>
</comment>
<dbReference type="GO" id="GO:0000166">
    <property type="term" value="F:nucleotide binding"/>
    <property type="evidence" value="ECO:0007669"/>
    <property type="project" value="UniProtKB-KW"/>
</dbReference>
<comment type="pathway">
    <text evidence="2">Protein modification; protein glycosylation.</text>
</comment>
<organism evidence="14 17">
    <name type="scientific">Ustilaginoidea virens</name>
    <name type="common">Rice false smut fungus</name>
    <name type="synonym">Villosiclava virens</name>
    <dbReference type="NCBI Taxonomy" id="1159556"/>
    <lineage>
        <taxon>Eukaryota</taxon>
        <taxon>Fungi</taxon>
        <taxon>Dikarya</taxon>
        <taxon>Ascomycota</taxon>
        <taxon>Pezizomycotina</taxon>
        <taxon>Sordariomycetes</taxon>
        <taxon>Hypocreomycetidae</taxon>
        <taxon>Hypocreales</taxon>
        <taxon>Clavicipitaceae</taxon>
        <taxon>Ustilaginoidea</taxon>
    </lineage>
</organism>
<dbReference type="EMBL" id="CP072758">
    <property type="protein sequence ID" value="QUC22953.1"/>
    <property type="molecule type" value="Genomic_DNA"/>
</dbReference>
<keyword evidence="11 12" id="KW-0472">Membrane</keyword>
<evidence type="ECO:0000313" key="16">
    <source>
        <dbReference type="Proteomes" id="UP000027002"/>
    </source>
</evidence>
<evidence type="ECO:0000256" key="9">
    <source>
        <dbReference type="ARBA" id="ARBA00022968"/>
    </source>
</evidence>
<keyword evidence="6" id="KW-0808">Transferase</keyword>
<dbReference type="PANTHER" id="PTHR23033:SF47">
    <property type="entry name" value="APPLE DOMAIN-CONTAINING PROTEIN-RELATED"/>
    <property type="match status" value="1"/>
</dbReference>
<keyword evidence="16" id="KW-1185">Reference proteome</keyword>
<dbReference type="InterPro" id="IPR003378">
    <property type="entry name" value="Fringe-like_glycosylTrfase"/>
</dbReference>